<gene>
    <name evidence="3" type="ORF">Pan216_50270</name>
</gene>
<proteinExistence type="predicted"/>
<evidence type="ECO:0000313" key="4">
    <source>
        <dbReference type="Proteomes" id="UP000317093"/>
    </source>
</evidence>
<dbReference type="InterPro" id="IPR002372">
    <property type="entry name" value="PQQ_rpt_dom"/>
</dbReference>
<evidence type="ECO:0000313" key="3">
    <source>
        <dbReference type="EMBL" id="QDU64138.1"/>
    </source>
</evidence>
<name>A0A518BAX9_9BACT</name>
<dbReference type="InterPro" id="IPR018391">
    <property type="entry name" value="PQQ_b-propeller_rpt"/>
</dbReference>
<keyword evidence="1" id="KW-0732">Signal</keyword>
<keyword evidence="4" id="KW-1185">Reference proteome</keyword>
<dbReference type="PANTHER" id="PTHR34512:SF30">
    <property type="entry name" value="OUTER MEMBRANE PROTEIN ASSEMBLY FACTOR BAMB"/>
    <property type="match status" value="1"/>
</dbReference>
<dbReference type="OrthoDB" id="4726955at2"/>
<dbReference type="InterPro" id="IPR015943">
    <property type="entry name" value="WD40/YVTN_repeat-like_dom_sf"/>
</dbReference>
<dbReference type="Gene3D" id="2.130.10.10">
    <property type="entry name" value="YVTN repeat-like/Quinoprotein amine dehydrogenase"/>
    <property type="match status" value="1"/>
</dbReference>
<dbReference type="EMBL" id="CP036279">
    <property type="protein sequence ID" value="QDU64138.1"/>
    <property type="molecule type" value="Genomic_DNA"/>
</dbReference>
<evidence type="ECO:0000256" key="1">
    <source>
        <dbReference type="SAM" id="SignalP"/>
    </source>
</evidence>
<dbReference type="Pfam" id="PF13360">
    <property type="entry name" value="PQQ_2"/>
    <property type="match status" value="1"/>
</dbReference>
<protein>
    <submittedName>
        <fullName evidence="3">Outer membrane biogenesis protein BamB</fullName>
    </submittedName>
</protein>
<accession>A0A518BAX9</accession>
<dbReference type="KEGG" id="knv:Pan216_50270"/>
<dbReference type="Proteomes" id="UP000317093">
    <property type="component" value="Chromosome"/>
</dbReference>
<reference evidence="3 4" key="1">
    <citation type="submission" date="2019-02" db="EMBL/GenBank/DDBJ databases">
        <title>Deep-cultivation of Planctomycetes and their phenomic and genomic characterization uncovers novel biology.</title>
        <authorList>
            <person name="Wiegand S."/>
            <person name="Jogler M."/>
            <person name="Boedeker C."/>
            <person name="Pinto D."/>
            <person name="Vollmers J."/>
            <person name="Rivas-Marin E."/>
            <person name="Kohn T."/>
            <person name="Peeters S.H."/>
            <person name="Heuer A."/>
            <person name="Rast P."/>
            <person name="Oberbeckmann S."/>
            <person name="Bunk B."/>
            <person name="Jeske O."/>
            <person name="Meyerdierks A."/>
            <person name="Storesund J.E."/>
            <person name="Kallscheuer N."/>
            <person name="Luecker S."/>
            <person name="Lage O.M."/>
            <person name="Pohl T."/>
            <person name="Merkel B.J."/>
            <person name="Hornburger P."/>
            <person name="Mueller R.-W."/>
            <person name="Bruemmer F."/>
            <person name="Labrenz M."/>
            <person name="Spormann A.M."/>
            <person name="Op den Camp H."/>
            <person name="Overmann J."/>
            <person name="Amann R."/>
            <person name="Jetten M.S.M."/>
            <person name="Mascher T."/>
            <person name="Medema M.H."/>
            <person name="Devos D.P."/>
            <person name="Kaster A.-K."/>
            <person name="Ovreas L."/>
            <person name="Rohde M."/>
            <person name="Galperin M.Y."/>
            <person name="Jogler C."/>
        </authorList>
    </citation>
    <scope>NUCLEOTIDE SEQUENCE [LARGE SCALE GENOMIC DNA]</scope>
    <source>
        <strain evidence="3 4">Pan216</strain>
    </source>
</reference>
<dbReference type="AlphaFoldDB" id="A0A518BAX9"/>
<dbReference type="SMART" id="SM00564">
    <property type="entry name" value="PQQ"/>
    <property type="match status" value="4"/>
</dbReference>
<sequence length="443" mass="49645" precursor="true">MRRLPFVLFVLALPLTASADDWPQWRGPERDGVWRETGIVKKLPAKLEPMWSTPIGLGYAGPAVVGDKVYVTDRQLAKDAANPENPFDKTPVPGNERVLCLDGKTGEFLWKHEYPCRYRISYPSGPRATPTIDGGKVYSLGAMGNFFCLDAESGKVLWSKDLLEDFGAEINAWGYAAAPLIDGDNVILLVGGSDKRGVMAFNKETGEEVWGALEAVDPGYAAPMIFEAGGKRQLIVWDPYGLYALDPKTGDLFWEHKYNQPLRYGMSIATPIQNDAKDLLFVSAFYDGPLMMKLAANKPTAQMLWEGQSDSEINTDGLHAVMCTPVFKDNYLYGVGSYGALRCLESESGKRIWESYKPTGKGRWWNAFIVPHEDRYFLSNEQGDLIIAKFSPKGYEEISRAFLIEPTNRARRRKVVWSHPAYANKSVYSRNDEKILRVDLAEK</sequence>
<evidence type="ECO:0000259" key="2">
    <source>
        <dbReference type="Pfam" id="PF13360"/>
    </source>
</evidence>
<feature type="domain" description="Pyrrolo-quinoline quinone repeat" evidence="2">
    <location>
        <begin position="95"/>
        <end position="354"/>
    </location>
</feature>
<dbReference type="SUPFAM" id="SSF50998">
    <property type="entry name" value="Quinoprotein alcohol dehydrogenase-like"/>
    <property type="match status" value="1"/>
</dbReference>
<dbReference type="RefSeq" id="WP_145262126.1">
    <property type="nucleotide sequence ID" value="NZ_CP036279.1"/>
</dbReference>
<organism evidence="3 4">
    <name type="scientific">Kolteria novifilia</name>
    <dbReference type="NCBI Taxonomy" id="2527975"/>
    <lineage>
        <taxon>Bacteria</taxon>
        <taxon>Pseudomonadati</taxon>
        <taxon>Planctomycetota</taxon>
        <taxon>Planctomycetia</taxon>
        <taxon>Kolteriales</taxon>
        <taxon>Kolteriaceae</taxon>
        <taxon>Kolteria</taxon>
    </lineage>
</organism>
<feature type="signal peptide" evidence="1">
    <location>
        <begin position="1"/>
        <end position="19"/>
    </location>
</feature>
<dbReference type="InterPro" id="IPR011047">
    <property type="entry name" value="Quinoprotein_ADH-like_sf"/>
</dbReference>
<dbReference type="PANTHER" id="PTHR34512">
    <property type="entry name" value="CELL SURFACE PROTEIN"/>
    <property type="match status" value="1"/>
</dbReference>
<feature type="chain" id="PRO_5021720678" evidence="1">
    <location>
        <begin position="20"/>
        <end position="443"/>
    </location>
</feature>